<dbReference type="SMART" id="SM01266">
    <property type="entry name" value="Mac"/>
    <property type="match status" value="1"/>
</dbReference>
<keyword evidence="2 6" id="KW-0808">Transferase</keyword>
<dbReference type="GO" id="GO:0008870">
    <property type="term" value="F:galactoside O-acetyltransferase activity"/>
    <property type="evidence" value="ECO:0007669"/>
    <property type="project" value="UniProtKB-EC"/>
</dbReference>
<accession>A0A0E3RF13</accession>
<dbReference type="PANTHER" id="PTHR43017">
    <property type="entry name" value="GALACTOSIDE O-ACETYLTRANSFERASE"/>
    <property type="match status" value="1"/>
</dbReference>
<evidence type="ECO:0000313" key="6">
    <source>
        <dbReference type="EMBL" id="AKB62844.1"/>
    </source>
</evidence>
<dbReference type="Pfam" id="PF12464">
    <property type="entry name" value="Mac"/>
    <property type="match status" value="1"/>
</dbReference>
<evidence type="ECO:0000256" key="3">
    <source>
        <dbReference type="ARBA" id="ARBA00022737"/>
    </source>
</evidence>
<dbReference type="Proteomes" id="UP000033116">
    <property type="component" value="Chromosome"/>
</dbReference>
<keyword evidence="4 6" id="KW-0012">Acyltransferase</keyword>
<evidence type="ECO:0000256" key="4">
    <source>
        <dbReference type="ARBA" id="ARBA00023315"/>
    </source>
</evidence>
<organism evidence="6 7">
    <name type="scientific">Methanosarcina mazei SarPi</name>
    <dbReference type="NCBI Taxonomy" id="1434115"/>
    <lineage>
        <taxon>Archaea</taxon>
        <taxon>Methanobacteriati</taxon>
        <taxon>Methanobacteriota</taxon>
        <taxon>Stenosarchaea group</taxon>
        <taxon>Methanomicrobia</taxon>
        <taxon>Methanosarcinales</taxon>
        <taxon>Methanosarcinaceae</taxon>
        <taxon>Methanosarcina</taxon>
    </lineage>
</organism>
<name>A0A0E3RF13_METMZ</name>
<dbReference type="InterPro" id="IPR018357">
    <property type="entry name" value="Hexapep_transf_CS"/>
</dbReference>
<feature type="domain" description="Maltose/galactoside acetyltransferase" evidence="5">
    <location>
        <begin position="46"/>
        <end position="101"/>
    </location>
</feature>
<dbReference type="InterPro" id="IPR024688">
    <property type="entry name" value="Mac_dom"/>
</dbReference>
<dbReference type="AlphaFoldDB" id="A0A0E3RF13"/>
<dbReference type="PROSITE" id="PS00101">
    <property type="entry name" value="HEXAPEP_TRANSFERASES"/>
    <property type="match status" value="1"/>
</dbReference>
<reference evidence="6 7" key="1">
    <citation type="submission" date="2014-07" db="EMBL/GenBank/DDBJ databases">
        <title>Methanogenic archaea and the global carbon cycle.</title>
        <authorList>
            <person name="Henriksen J.R."/>
            <person name="Luke J."/>
            <person name="Reinhart S."/>
            <person name="Benedict M.N."/>
            <person name="Youngblut N.D."/>
            <person name="Metcalf M.E."/>
            <person name="Whitaker R.J."/>
            <person name="Metcalf W.W."/>
        </authorList>
    </citation>
    <scope>NUCLEOTIDE SEQUENCE [LARGE SCALE GENOMIC DNA]</scope>
    <source>
        <strain evidence="6 7">SarPi</strain>
    </source>
</reference>
<sequence length="233" mass="25891">MCSFKSTVFHSITLTLLNEDLLKEELNKQDYHFTKEGTTMVEMTEKEKAAQGLLYNAYYDNELISERAYCKAICYEYNQLHPAKIEERTALIQKLFGKTGGSFLIEPPFICDYGYNIEIGSNFYANHNCIILDGAKVVFGDNVMIAPNCSFYTAGHPLDVERRNAGLEYAYPVKVGSNVWIGGNVSVLPGVTIGDNAVIGAGSIVTKDIPSDVVAFGNPCRVIRKISDKDKKF</sequence>
<proteinExistence type="inferred from homology"/>
<evidence type="ECO:0000313" key="7">
    <source>
        <dbReference type="Proteomes" id="UP000033116"/>
    </source>
</evidence>
<dbReference type="FunFam" id="2.160.10.10:FF:000008">
    <property type="entry name" value="Maltose O-acetyltransferase"/>
    <property type="match status" value="1"/>
</dbReference>
<dbReference type="InterPro" id="IPR011004">
    <property type="entry name" value="Trimer_LpxA-like_sf"/>
</dbReference>
<dbReference type="HOGENOM" id="CLU_051638_3_0_2"/>
<dbReference type="SUPFAM" id="SSF51161">
    <property type="entry name" value="Trimeric LpxA-like enzymes"/>
    <property type="match status" value="1"/>
</dbReference>
<dbReference type="PANTHER" id="PTHR43017:SF1">
    <property type="entry name" value="ACETYLTRANSFERASE YJL218W-RELATED"/>
    <property type="match status" value="1"/>
</dbReference>
<evidence type="ECO:0000256" key="1">
    <source>
        <dbReference type="ARBA" id="ARBA00007274"/>
    </source>
</evidence>
<gene>
    <name evidence="6" type="ORF">MSMAP_2859</name>
</gene>
<evidence type="ECO:0000256" key="2">
    <source>
        <dbReference type="ARBA" id="ARBA00022679"/>
    </source>
</evidence>
<dbReference type="InterPro" id="IPR039369">
    <property type="entry name" value="LacA-like"/>
</dbReference>
<protein>
    <submittedName>
        <fullName evidence="6">Galactoside O-acetyltransferase</fullName>
        <ecNumber evidence="6">2.3.1.18</ecNumber>
    </submittedName>
</protein>
<dbReference type="CDD" id="cd03357">
    <property type="entry name" value="LbH_MAT_GAT"/>
    <property type="match status" value="1"/>
</dbReference>
<dbReference type="Gene3D" id="2.160.10.10">
    <property type="entry name" value="Hexapeptide repeat proteins"/>
    <property type="match status" value="1"/>
</dbReference>
<dbReference type="PATRIC" id="fig|1434115.4.peg.3632"/>
<dbReference type="EMBL" id="CP009511">
    <property type="protein sequence ID" value="AKB62844.1"/>
    <property type="molecule type" value="Genomic_DNA"/>
</dbReference>
<dbReference type="InterPro" id="IPR001451">
    <property type="entry name" value="Hexapep"/>
</dbReference>
<keyword evidence="3" id="KW-0677">Repeat</keyword>
<comment type="similarity">
    <text evidence="1">Belongs to the transferase hexapeptide repeat family.</text>
</comment>
<dbReference type="EC" id="2.3.1.18" evidence="6"/>
<evidence type="ECO:0000259" key="5">
    <source>
        <dbReference type="SMART" id="SM01266"/>
    </source>
</evidence>
<dbReference type="Pfam" id="PF00132">
    <property type="entry name" value="Hexapep"/>
    <property type="match status" value="1"/>
</dbReference>